<keyword evidence="2" id="KW-0963">Cytoplasm</keyword>
<comment type="caution">
    <text evidence="7">The sequence shown here is derived from an EMBL/GenBank/DDBJ whole genome shotgun (WGS) entry which is preliminary data.</text>
</comment>
<protein>
    <submittedName>
        <fullName evidence="7">Uncharacterized protein</fullName>
    </submittedName>
</protein>
<dbReference type="PANTHER" id="PTHR18902:SF24">
    <property type="entry name" value="NUCLEAR MITOTIC APPARATUS PROTEIN 1"/>
    <property type="match status" value="1"/>
</dbReference>
<dbReference type="Proteomes" id="UP001148018">
    <property type="component" value="Unassembled WGS sequence"/>
</dbReference>
<dbReference type="GO" id="GO:0008017">
    <property type="term" value="F:microtubule binding"/>
    <property type="evidence" value="ECO:0007669"/>
    <property type="project" value="TreeGrafter"/>
</dbReference>
<evidence type="ECO:0000313" key="7">
    <source>
        <dbReference type="EMBL" id="KAJ3612367.1"/>
    </source>
</evidence>
<name>A0A9Q0ERT5_9TELE</name>
<dbReference type="GO" id="GO:0005737">
    <property type="term" value="C:cytoplasm"/>
    <property type="evidence" value="ECO:0007669"/>
    <property type="project" value="UniProtKB-SubCell"/>
</dbReference>
<dbReference type="GO" id="GO:0000132">
    <property type="term" value="P:establishment of mitotic spindle orientation"/>
    <property type="evidence" value="ECO:0007669"/>
    <property type="project" value="TreeGrafter"/>
</dbReference>
<dbReference type="PANTHER" id="PTHR18902">
    <property type="entry name" value="NUCLEAR MITOTIC APPARATUS PROTEIN 1-RELATED"/>
    <property type="match status" value="1"/>
</dbReference>
<evidence type="ECO:0000256" key="4">
    <source>
        <dbReference type="ARBA" id="ARBA00023054"/>
    </source>
</evidence>
<feature type="region of interest" description="Disordered" evidence="6">
    <location>
        <begin position="899"/>
        <end position="958"/>
    </location>
</feature>
<feature type="coiled-coil region" evidence="5">
    <location>
        <begin position="91"/>
        <end position="309"/>
    </location>
</feature>
<keyword evidence="4 5" id="KW-0175">Coiled coil</keyword>
<organism evidence="7 8">
    <name type="scientific">Muraenolepis orangiensis</name>
    <name type="common">Patagonian moray cod</name>
    <dbReference type="NCBI Taxonomy" id="630683"/>
    <lineage>
        <taxon>Eukaryota</taxon>
        <taxon>Metazoa</taxon>
        <taxon>Chordata</taxon>
        <taxon>Craniata</taxon>
        <taxon>Vertebrata</taxon>
        <taxon>Euteleostomi</taxon>
        <taxon>Actinopterygii</taxon>
        <taxon>Neopterygii</taxon>
        <taxon>Teleostei</taxon>
        <taxon>Neoteleostei</taxon>
        <taxon>Acanthomorphata</taxon>
        <taxon>Zeiogadaria</taxon>
        <taxon>Gadariae</taxon>
        <taxon>Gadiformes</taxon>
        <taxon>Muraenolepidoidei</taxon>
        <taxon>Muraenolepididae</taxon>
        <taxon>Muraenolepis</taxon>
    </lineage>
</organism>
<evidence type="ECO:0000256" key="3">
    <source>
        <dbReference type="ARBA" id="ARBA00022553"/>
    </source>
</evidence>
<gene>
    <name evidence="7" type="ORF">NHX12_020643</name>
</gene>
<dbReference type="GO" id="GO:0005876">
    <property type="term" value="C:spindle microtubule"/>
    <property type="evidence" value="ECO:0007669"/>
    <property type="project" value="TreeGrafter"/>
</dbReference>
<keyword evidence="8" id="KW-1185">Reference proteome</keyword>
<dbReference type="AlphaFoldDB" id="A0A9Q0ERT5"/>
<feature type="coiled-coil region" evidence="5">
    <location>
        <begin position="482"/>
        <end position="531"/>
    </location>
</feature>
<evidence type="ECO:0000256" key="5">
    <source>
        <dbReference type="SAM" id="Coils"/>
    </source>
</evidence>
<feature type="compositionally biased region" description="Polar residues" evidence="6">
    <location>
        <begin position="630"/>
        <end position="646"/>
    </location>
</feature>
<proteinExistence type="predicted"/>
<feature type="compositionally biased region" description="Low complexity" evidence="6">
    <location>
        <begin position="797"/>
        <end position="813"/>
    </location>
</feature>
<evidence type="ECO:0000256" key="2">
    <source>
        <dbReference type="ARBA" id="ARBA00022490"/>
    </source>
</evidence>
<evidence type="ECO:0000256" key="1">
    <source>
        <dbReference type="ARBA" id="ARBA00004496"/>
    </source>
</evidence>
<evidence type="ECO:0000313" key="8">
    <source>
        <dbReference type="Proteomes" id="UP001148018"/>
    </source>
</evidence>
<sequence>MELKVEREIAILADRFVLRADDCVHLSSGAKEASNMPLLRMQQELKADLELRDCLSSQLASQRTLITQGETLIQHLEYRLDKLKVEQEAGEQAASDQIKELETKNESLRTRLHELARQNQDLKGNTAHMERKVDQLTEENGTLSFQVREIHLQLATSEAEVERLTEHQATVEKELHCKTSHLQAELSQATAQKELQNEQILILQGKISALEEDLRRVSEEEKGENMGPVMEREVLRGVYEDQIGRLKEEIQQKQEMMDLLKNDSAVHVELLHQEIQTLRNQVDTLTFSLKEAEEDVQTKEDLLTKRQLDRLTIQKTLEEKLFKEFQEEVHGLKVEVHGLQGPLACMTTSIRAVGEEIKAKEQQEKTEQGDILQKCMAASVKEMKKLKEIQEEEVEQMTRESQGLTSQVTSLSSSLKQAEEEGQAKELVLQRQVVASQEDVKRLNQVIQGLNTFISHSKEAGAASLHQKAALQKLQAATLMEKETLVQEKESLQNRLLQTEQRQKTLEVTKAEEWNERCKGLQEQLTAKSEAAEHLKFQMEKAMSLYKGKKRLLQASQEQVAEMDMVKSNEKNLLRRVASLETQLALADIQLREHNKMRGEGGRTDEKRKIQTCEPKEELHDSLEEDTLEDSLNTTGRPSAPGVSSNPLVRSLELLTRKPCGLGTDSLESLCSNPMAKEQTYSVSTKRRVDDSLPSINGLEVDSAMKDAPSAVKRCRTTQVINVTMIKKTVRRPGGPDHRYHSEDDNTFCSLTSARSQPNRSNSQAIRPISVELFGTPADKVASGSHQLLSLPDHRYSTTPSTTHSTTHSTTPSMAQSQGEYRAGPPASCCSYSLESRPSLAPELIVTDEDMRTGDPSDTMRRACMRPGQLQDSSSSSHPLSYMAGQTGTTCTAAHRHSLMPGQLPTRGGGCTQRSSSPRQSKCEGESQLLSPPSHSKKQQEQQHVQLKHTHPYGPRPG</sequence>
<dbReference type="GO" id="GO:0000922">
    <property type="term" value="C:spindle pole"/>
    <property type="evidence" value="ECO:0007669"/>
    <property type="project" value="TreeGrafter"/>
</dbReference>
<dbReference type="GO" id="GO:0005813">
    <property type="term" value="C:centrosome"/>
    <property type="evidence" value="ECO:0007669"/>
    <property type="project" value="TreeGrafter"/>
</dbReference>
<dbReference type="EMBL" id="JANIIK010000036">
    <property type="protein sequence ID" value="KAJ3612367.1"/>
    <property type="molecule type" value="Genomic_DNA"/>
</dbReference>
<reference evidence="7" key="1">
    <citation type="submission" date="2022-07" db="EMBL/GenBank/DDBJ databases">
        <title>Chromosome-level genome of Muraenolepis orangiensis.</title>
        <authorList>
            <person name="Kim J."/>
        </authorList>
    </citation>
    <scope>NUCLEOTIDE SEQUENCE</scope>
    <source>
        <strain evidence="7">KU_S4_2022</strain>
        <tissue evidence="7">Muscle</tissue>
    </source>
</reference>
<dbReference type="OrthoDB" id="2436455at2759"/>
<feature type="region of interest" description="Disordered" evidence="6">
    <location>
        <begin position="614"/>
        <end position="646"/>
    </location>
</feature>
<evidence type="ECO:0000256" key="6">
    <source>
        <dbReference type="SAM" id="MobiDB-lite"/>
    </source>
</evidence>
<feature type="region of interest" description="Disordered" evidence="6">
    <location>
        <begin position="795"/>
        <end position="833"/>
    </location>
</feature>
<keyword evidence="3" id="KW-0597">Phosphoprotein</keyword>
<feature type="coiled-coil region" evidence="5">
    <location>
        <begin position="380"/>
        <end position="421"/>
    </location>
</feature>
<accession>A0A9Q0ERT5</accession>
<comment type="subcellular location">
    <subcellularLocation>
        <location evidence="1">Cytoplasm</location>
    </subcellularLocation>
</comment>
<dbReference type="InterPro" id="IPR051841">
    <property type="entry name" value="MT-Golgi_org_protein"/>
</dbReference>